<reference evidence="3 4" key="1">
    <citation type="submission" date="2020-08" db="EMBL/GenBank/DDBJ databases">
        <title>Novel species isolated from subtropical streams in China.</title>
        <authorList>
            <person name="Lu H."/>
        </authorList>
    </citation>
    <scope>NUCLEOTIDE SEQUENCE [LARGE SCALE GENOMIC DNA]</scope>
    <source>
        <strain evidence="3 4">FT31W</strain>
    </source>
</reference>
<dbReference type="Gene3D" id="3.40.50.300">
    <property type="entry name" value="P-loop containing nucleotide triphosphate hydrolases"/>
    <property type="match status" value="1"/>
</dbReference>
<evidence type="ECO:0000313" key="4">
    <source>
        <dbReference type="Proteomes" id="UP000613113"/>
    </source>
</evidence>
<sequence length="624" mass="68354">MTIYSTQSEIAITDVRVSNFRSLANIEVELGDLTVLIGANNAGKTSFLDAIFAAIGSGRKVLGQDDVRLAHGEALAPKERKVTIDLRVRPIGADGTVTDKFPEGSFWTALWGSGIALDPVEFYEFAPIRTSLSWSGSKAEYVVERNFLKEWREFKNWIDTPVQATPVRAAQIEPIALHFIDAKRDLDEDLRKPGSFWRRLTDDLGLSAVDVTDLETALSGINQTIVEKSEILQHLKTNLADLQKVVSADSAGIDIAPVARKLRDLSKGVDVSFSTSGAQSFPLARHGMGTRSLASLLVFRAFVSWRHAHATSGGDKVHSILALEEPESHLHPQAQRSLFGHIKAIAGQRVVSTHSPYFAGQARLEDLRLFIKKGGDTMASKLDVSKLTKADDKRKVQESVIDSRGDILFARALVLFEGQTEEQALPIWAQEYWGASIHELGFSFARANGTNYFPFIWLANNLDIPWYLIADGEVQPLKNLEDELKKANLPESAKSPNIVVLPSGNNFETQLIAEGYMVEIEAALNTVSGEDAFLDGFIAKNHGLSYGKYKDGTDKGSRDYKSAGGRERAAADAMKGQKTRLAKPLAHQIVGHADPSRRFPSTIDRLFKTIGAAHGLVKAGGTKP</sequence>
<organism evidence="3 4">
    <name type="scientific">Undibacterium griseum</name>
    <dbReference type="NCBI Taxonomy" id="2762295"/>
    <lineage>
        <taxon>Bacteria</taxon>
        <taxon>Pseudomonadati</taxon>
        <taxon>Pseudomonadota</taxon>
        <taxon>Betaproteobacteria</taxon>
        <taxon>Burkholderiales</taxon>
        <taxon>Oxalobacteraceae</taxon>
        <taxon>Undibacterium</taxon>
    </lineage>
</organism>
<accession>A0ABR6YM23</accession>
<evidence type="ECO:0000313" key="3">
    <source>
        <dbReference type="EMBL" id="MBC3884947.1"/>
    </source>
</evidence>
<protein>
    <submittedName>
        <fullName evidence="3">AAA family ATPase</fullName>
    </submittedName>
</protein>
<comment type="caution">
    <text evidence="3">The sequence shown here is derived from an EMBL/GenBank/DDBJ whole genome shotgun (WGS) entry which is preliminary data.</text>
</comment>
<dbReference type="InterPro" id="IPR034139">
    <property type="entry name" value="TOPRIM_OLD"/>
</dbReference>
<dbReference type="RefSeq" id="WP_186862509.1">
    <property type="nucleotide sequence ID" value="NZ_JACOGC010000002.1"/>
</dbReference>
<dbReference type="PANTHER" id="PTHR43581">
    <property type="entry name" value="ATP/GTP PHOSPHATASE"/>
    <property type="match status" value="1"/>
</dbReference>
<dbReference type="CDD" id="cd01026">
    <property type="entry name" value="TOPRIM_OLD"/>
    <property type="match status" value="1"/>
</dbReference>
<dbReference type="InterPro" id="IPR051396">
    <property type="entry name" value="Bact_Antivir_Def_Nuclease"/>
</dbReference>
<proteinExistence type="predicted"/>
<dbReference type="Pfam" id="PF20469">
    <property type="entry name" value="OLD-like_TOPRIM"/>
    <property type="match status" value="1"/>
</dbReference>
<dbReference type="PANTHER" id="PTHR43581:SF4">
    <property type="entry name" value="ATP_GTP PHOSPHATASE"/>
    <property type="match status" value="1"/>
</dbReference>
<dbReference type="EMBL" id="JACOGC010000002">
    <property type="protein sequence ID" value="MBC3884947.1"/>
    <property type="molecule type" value="Genomic_DNA"/>
</dbReference>
<feature type="domain" description="Endonuclease GajA/Old nuclease/RecF-like AAA" evidence="1">
    <location>
        <begin position="170"/>
        <end position="359"/>
    </location>
</feature>
<dbReference type="Proteomes" id="UP000613113">
    <property type="component" value="Unassembled WGS sequence"/>
</dbReference>
<keyword evidence="4" id="KW-1185">Reference proteome</keyword>
<dbReference type="Pfam" id="PF13175">
    <property type="entry name" value="AAA_15"/>
    <property type="match status" value="2"/>
</dbReference>
<dbReference type="SUPFAM" id="SSF52540">
    <property type="entry name" value="P-loop containing nucleoside triphosphate hydrolases"/>
    <property type="match status" value="1"/>
</dbReference>
<feature type="domain" description="Endonuclease GajA/Old nuclease/RecF-like AAA" evidence="1">
    <location>
        <begin position="12"/>
        <end position="51"/>
    </location>
</feature>
<dbReference type="InterPro" id="IPR041685">
    <property type="entry name" value="AAA_GajA/Old/RecF-like"/>
</dbReference>
<evidence type="ECO:0000259" key="1">
    <source>
        <dbReference type="Pfam" id="PF13175"/>
    </source>
</evidence>
<evidence type="ECO:0000259" key="2">
    <source>
        <dbReference type="Pfam" id="PF20469"/>
    </source>
</evidence>
<feature type="domain" description="OLD protein-like TOPRIM" evidence="2">
    <location>
        <begin position="408"/>
        <end position="472"/>
    </location>
</feature>
<name>A0ABR6YM23_9BURK</name>
<gene>
    <name evidence="3" type="ORF">H8K27_07395</name>
</gene>
<dbReference type="InterPro" id="IPR027417">
    <property type="entry name" value="P-loop_NTPase"/>
</dbReference>